<sequence length="488" mass="57329">MSLDEIEDPTKTYYPKDHMREGNLWSIRKTLIEEEKQALEAWRPRLGGPLTRYEEMEEYLSLKDNSHKFVSAEELAQLQQLTGKEQERFRKKLEGQLRLATQKDGREREKRRKAMMARMQHMGDGPVCDGCPVKLGLRLARRGGDDTLVRKFVGNEERFDIHNSTHFAYPRADAPFSISAICVTTYNRLVLLSQLLFRWRGPLVIVLNGAMKMEDAFLKFIASHYLPPRVTLLLYLIGPNSPEKGQFPVNKLRNLGIRNIVTTHFQILDMDLWPTYNTYQTMMKLPEPLRTGRNAVIFPVFFFDRNSVLTRCDSLEKCSLLALEYCPRNKTELRACLLNRNCLSSKRGIRTHLYVMPEWYDDSSALLYRIKCFVADFQEPYVLLRYDADTPLFDERFVNYGYNKVQLFENLRALSYNFFIWNDIFAMDLPHPDSKFRKSYITGLKVRSSPMKEMYSVFQSELNEKYAMNKPSKVCRTLQRKYYSPVLY</sequence>
<evidence type="ECO:0000256" key="1">
    <source>
        <dbReference type="ARBA" id="ARBA00004606"/>
    </source>
</evidence>
<evidence type="ECO:0000256" key="4">
    <source>
        <dbReference type="ARBA" id="ARBA00022989"/>
    </source>
</evidence>
<protein>
    <submittedName>
        <fullName evidence="7">Uncharacterized protein</fullName>
    </submittedName>
</protein>
<dbReference type="OrthoDB" id="40401at2759"/>
<name>A0A196S6G7_BLAHN</name>
<evidence type="ECO:0000313" key="7">
    <source>
        <dbReference type="EMBL" id="OAO12643.1"/>
    </source>
</evidence>
<keyword evidence="5" id="KW-0472">Membrane</keyword>
<keyword evidence="3" id="KW-0735">Signal-anchor</keyword>
<dbReference type="PANTHER" id="PTHR12270:SF52">
    <property type="entry name" value="GLYCOSYLTRANSFERASE-LIKE PROTEIN GNT13-RELATED"/>
    <property type="match status" value="1"/>
</dbReference>
<gene>
    <name evidence="7" type="ORF">AV274_5639</name>
</gene>
<evidence type="ECO:0000313" key="8">
    <source>
        <dbReference type="Proteomes" id="UP000078348"/>
    </source>
</evidence>
<dbReference type="GO" id="GO:0042285">
    <property type="term" value="F:xylosyltransferase activity"/>
    <property type="evidence" value="ECO:0007669"/>
    <property type="project" value="TreeGrafter"/>
</dbReference>
<proteinExistence type="predicted"/>
<evidence type="ECO:0000256" key="5">
    <source>
        <dbReference type="ARBA" id="ARBA00023136"/>
    </source>
</evidence>
<keyword evidence="8" id="KW-1185">Reference proteome</keyword>
<organism evidence="7 8">
    <name type="scientific">Blastocystis sp. subtype 1 (strain ATCC 50177 / NandII)</name>
    <dbReference type="NCBI Taxonomy" id="478820"/>
    <lineage>
        <taxon>Eukaryota</taxon>
        <taxon>Sar</taxon>
        <taxon>Stramenopiles</taxon>
        <taxon>Bigyra</taxon>
        <taxon>Opalozoa</taxon>
        <taxon>Opalinata</taxon>
        <taxon>Blastocystidae</taxon>
        <taxon>Blastocystis</taxon>
    </lineage>
</organism>
<dbReference type="SUPFAM" id="SSF53448">
    <property type="entry name" value="Nucleotide-diphospho-sugar transferases"/>
    <property type="match status" value="1"/>
</dbReference>
<dbReference type="GO" id="GO:0015020">
    <property type="term" value="F:glucuronosyltransferase activity"/>
    <property type="evidence" value="ECO:0007669"/>
    <property type="project" value="TreeGrafter"/>
</dbReference>
<dbReference type="InterPro" id="IPR051292">
    <property type="entry name" value="Xyl/GlcA_transferase"/>
</dbReference>
<comment type="caution">
    <text evidence="7">The sequence shown here is derived from an EMBL/GenBank/DDBJ whole genome shotgun (WGS) entry which is preliminary data.</text>
</comment>
<dbReference type="Pfam" id="PF13896">
    <property type="entry name" value="Glyco_transf_49"/>
    <property type="match status" value="1"/>
</dbReference>
<accession>A0A196S6G7</accession>
<comment type="subcellular location">
    <subcellularLocation>
        <location evidence="1">Membrane</location>
        <topology evidence="1">Single-pass type II membrane protein</topology>
    </subcellularLocation>
</comment>
<keyword evidence="6" id="KW-0325">Glycoprotein</keyword>
<dbReference type="GO" id="GO:0035269">
    <property type="term" value="P:protein O-linked glycosylation via mannose"/>
    <property type="evidence" value="ECO:0007669"/>
    <property type="project" value="TreeGrafter"/>
</dbReference>
<reference evidence="7 8" key="1">
    <citation type="submission" date="2016-05" db="EMBL/GenBank/DDBJ databases">
        <title>Nuclear genome of Blastocystis sp. subtype 1 NandII.</title>
        <authorList>
            <person name="Gentekaki E."/>
            <person name="Curtis B."/>
            <person name="Stairs C."/>
            <person name="Eme L."/>
            <person name="Herman E."/>
            <person name="Klimes V."/>
            <person name="Arias M.C."/>
            <person name="Elias M."/>
            <person name="Hilliou F."/>
            <person name="Klute M."/>
            <person name="Malik S.-B."/>
            <person name="Pightling A."/>
            <person name="Rachubinski R."/>
            <person name="Salas D."/>
            <person name="Schlacht A."/>
            <person name="Suga H."/>
            <person name="Archibald J."/>
            <person name="Ball S.G."/>
            <person name="Clark G."/>
            <person name="Dacks J."/>
            <person name="Van Der Giezen M."/>
            <person name="Tsaousis A."/>
            <person name="Roger A."/>
        </authorList>
    </citation>
    <scope>NUCLEOTIDE SEQUENCE [LARGE SCALE GENOMIC DNA]</scope>
    <source>
        <strain evidence="8">ATCC 50177 / NandII</strain>
    </source>
</reference>
<evidence type="ECO:0000256" key="3">
    <source>
        <dbReference type="ARBA" id="ARBA00022968"/>
    </source>
</evidence>
<dbReference type="GO" id="GO:0016020">
    <property type="term" value="C:membrane"/>
    <property type="evidence" value="ECO:0007669"/>
    <property type="project" value="UniProtKB-SubCell"/>
</dbReference>
<dbReference type="AlphaFoldDB" id="A0A196S6G7"/>
<evidence type="ECO:0000256" key="6">
    <source>
        <dbReference type="ARBA" id="ARBA00023180"/>
    </source>
</evidence>
<keyword evidence="4" id="KW-1133">Transmembrane helix</keyword>
<evidence type="ECO:0000256" key="2">
    <source>
        <dbReference type="ARBA" id="ARBA00022692"/>
    </source>
</evidence>
<dbReference type="PANTHER" id="PTHR12270">
    <property type="entry name" value="GLYCOSYLTRANSFERASE-RELATED"/>
    <property type="match status" value="1"/>
</dbReference>
<dbReference type="Proteomes" id="UP000078348">
    <property type="component" value="Unassembled WGS sequence"/>
</dbReference>
<dbReference type="EMBL" id="LXWW01000528">
    <property type="protein sequence ID" value="OAO12643.1"/>
    <property type="molecule type" value="Genomic_DNA"/>
</dbReference>
<dbReference type="InterPro" id="IPR029044">
    <property type="entry name" value="Nucleotide-diphossugar_trans"/>
</dbReference>
<keyword evidence="2" id="KW-0812">Transmembrane</keyword>